<proteinExistence type="predicted"/>
<protein>
    <submittedName>
        <fullName evidence="1">Uncharacterized protein</fullName>
    </submittedName>
</protein>
<gene>
    <name evidence="1" type="ORF">HGM15179_001847</name>
</gene>
<evidence type="ECO:0000313" key="2">
    <source>
        <dbReference type="Proteomes" id="UP000796761"/>
    </source>
</evidence>
<evidence type="ECO:0000313" key="1">
    <source>
        <dbReference type="EMBL" id="TRZ25268.1"/>
    </source>
</evidence>
<dbReference type="EMBL" id="SWJQ01000029">
    <property type="protein sequence ID" value="TRZ25268.1"/>
    <property type="molecule type" value="Genomic_DNA"/>
</dbReference>
<name>A0A8K1GW84_9PASS</name>
<reference evidence="1" key="1">
    <citation type="submission" date="2019-04" db="EMBL/GenBank/DDBJ databases">
        <title>Genome assembly of Zosterops borbonicus 15179.</title>
        <authorList>
            <person name="Leroy T."/>
            <person name="Anselmetti Y."/>
            <person name="Tilak M.-K."/>
            <person name="Nabholz B."/>
        </authorList>
    </citation>
    <scope>NUCLEOTIDE SEQUENCE</scope>
    <source>
        <strain evidence="1">HGM_15179</strain>
        <tissue evidence="1">Muscle</tissue>
    </source>
</reference>
<organism evidence="1 2">
    <name type="scientific">Zosterops borbonicus</name>
    <dbReference type="NCBI Taxonomy" id="364589"/>
    <lineage>
        <taxon>Eukaryota</taxon>
        <taxon>Metazoa</taxon>
        <taxon>Chordata</taxon>
        <taxon>Craniata</taxon>
        <taxon>Vertebrata</taxon>
        <taxon>Euteleostomi</taxon>
        <taxon>Archelosauria</taxon>
        <taxon>Archosauria</taxon>
        <taxon>Dinosauria</taxon>
        <taxon>Saurischia</taxon>
        <taxon>Theropoda</taxon>
        <taxon>Coelurosauria</taxon>
        <taxon>Aves</taxon>
        <taxon>Neognathae</taxon>
        <taxon>Neoaves</taxon>
        <taxon>Telluraves</taxon>
        <taxon>Australaves</taxon>
        <taxon>Passeriformes</taxon>
        <taxon>Sylvioidea</taxon>
        <taxon>Zosteropidae</taxon>
        <taxon>Zosterops</taxon>
    </lineage>
</organism>
<sequence length="158" mass="17100">MKSAAKSGKRRRNLVQVKDLTGSPGSEVVAGDGLAVAPVQHQPVVVFLGMQVADAVSSASNKAKLVGVVAVAPEEGLHLIQQLLAEYQVSLLVLDGAQVIHLFQPKLQLQVFDLGFGSPELDTKHQDYKAERLMDTMSTGICLAEKDTQESFNIWKDF</sequence>
<dbReference type="AlphaFoldDB" id="A0A8K1GW84"/>
<comment type="caution">
    <text evidence="1">The sequence shown here is derived from an EMBL/GenBank/DDBJ whole genome shotgun (WGS) entry which is preliminary data.</text>
</comment>
<keyword evidence="2" id="KW-1185">Reference proteome</keyword>
<accession>A0A8K1GW84</accession>
<dbReference type="Proteomes" id="UP000796761">
    <property type="component" value="Unassembled WGS sequence"/>
</dbReference>